<evidence type="ECO:0000313" key="2">
    <source>
        <dbReference type="EMBL" id="SNV19341.1"/>
    </source>
</evidence>
<evidence type="ECO:0000313" key="3">
    <source>
        <dbReference type="Proteomes" id="UP000242637"/>
    </source>
</evidence>
<dbReference type="KEGG" id="dco:SAMEA4475696_0695"/>
<reference evidence="2 3" key="1">
    <citation type="submission" date="2017-06" db="EMBL/GenBank/DDBJ databases">
        <authorList>
            <consortium name="Pathogen Informatics"/>
        </authorList>
    </citation>
    <scope>NUCLEOTIDE SEQUENCE [LARGE SCALE GENOMIC DNA]</scope>
    <source>
        <strain evidence="2 3">NCTC13039</strain>
    </source>
</reference>
<keyword evidence="1" id="KW-1133">Transmembrane helix</keyword>
<accession>A0A239VAT3</accession>
<gene>
    <name evidence="2" type="ORF">SAMEA4475696_00695</name>
</gene>
<keyword evidence="1" id="KW-0812">Transmembrane</keyword>
<dbReference type="EMBL" id="LT906453">
    <property type="protein sequence ID" value="SNV19341.1"/>
    <property type="molecule type" value="Genomic_DNA"/>
</dbReference>
<name>A0A239VAT3_9MICO</name>
<protein>
    <submittedName>
        <fullName evidence="2">Uncharacterized protein</fullName>
    </submittedName>
</protein>
<proteinExistence type="predicted"/>
<feature type="transmembrane region" description="Helical" evidence="1">
    <location>
        <begin position="12"/>
        <end position="30"/>
    </location>
</feature>
<dbReference type="Proteomes" id="UP000242637">
    <property type="component" value="Chromosome 1"/>
</dbReference>
<evidence type="ECO:0000256" key="1">
    <source>
        <dbReference type="SAM" id="Phobius"/>
    </source>
</evidence>
<keyword evidence="1" id="KW-0472">Membrane</keyword>
<keyword evidence="3" id="KW-1185">Reference proteome</keyword>
<sequence>MATLVSVKVKQMCVGMAALFVGASGFYVYANAKPEDVRDYYSKEVEYRLESSGPLGEVFPLEWDGLNGPMVVSEKVADSTWSKKMVAGADPEVSAVAPDSGTLRCKIIDHEGKVIAQQEGVNGQEVKCQAQRINSSSQ</sequence>
<organism evidence="2 3">
    <name type="scientific">Dermatophilus congolensis</name>
    <dbReference type="NCBI Taxonomy" id="1863"/>
    <lineage>
        <taxon>Bacteria</taxon>
        <taxon>Bacillati</taxon>
        <taxon>Actinomycetota</taxon>
        <taxon>Actinomycetes</taxon>
        <taxon>Micrococcales</taxon>
        <taxon>Dermatophilaceae</taxon>
        <taxon>Dermatophilus</taxon>
    </lineage>
</organism>
<dbReference type="AlphaFoldDB" id="A0A239VAT3"/>